<dbReference type="STRING" id="762982.HMPREF9442_00791"/>
<sequence length="58" mass="6262">MMPGRKATLAASGEGECKFGACPACRFDIFLLATGTCQIEKKRASKACPDFVFRKVFG</sequence>
<dbReference type="AlphaFoldDB" id="F3QRJ0"/>
<dbReference type="HOGENOM" id="CLU_2975217_0_0_10"/>
<evidence type="ECO:0000313" key="2">
    <source>
        <dbReference type="Proteomes" id="UP000005546"/>
    </source>
</evidence>
<keyword evidence="2" id="KW-1185">Reference proteome</keyword>
<dbReference type="EMBL" id="AFBR01000021">
    <property type="protein sequence ID" value="EGG56120.1"/>
    <property type="molecule type" value="Genomic_DNA"/>
</dbReference>
<reference evidence="1 2" key="1">
    <citation type="submission" date="2011-02" db="EMBL/GenBank/DDBJ databases">
        <authorList>
            <person name="Weinstock G."/>
            <person name="Sodergren E."/>
            <person name="Clifton S."/>
            <person name="Fulton L."/>
            <person name="Fulton B."/>
            <person name="Courtney L."/>
            <person name="Fronick C."/>
            <person name="Harrison M."/>
            <person name="Strong C."/>
            <person name="Farmer C."/>
            <person name="Delahaunty K."/>
            <person name="Markovic C."/>
            <person name="Hall O."/>
            <person name="Minx P."/>
            <person name="Tomlinson C."/>
            <person name="Mitreva M."/>
            <person name="Hou S."/>
            <person name="Chen J."/>
            <person name="Wollam A."/>
            <person name="Pepin K.H."/>
            <person name="Johnson M."/>
            <person name="Bhonagiri V."/>
            <person name="Zhang X."/>
            <person name="Suruliraj S."/>
            <person name="Warren W."/>
            <person name="Chinwalla A."/>
            <person name="Mardis E.R."/>
            <person name="Wilson R.K."/>
        </authorList>
    </citation>
    <scope>NUCLEOTIDE SEQUENCE [LARGE SCALE GENOMIC DNA]</scope>
    <source>
        <strain evidence="1 2">YIT 11841</strain>
    </source>
</reference>
<name>F3QRJ0_9BACT</name>
<organism evidence="1 2">
    <name type="scientific">Paraprevotella xylaniphila YIT 11841</name>
    <dbReference type="NCBI Taxonomy" id="762982"/>
    <lineage>
        <taxon>Bacteria</taxon>
        <taxon>Pseudomonadati</taxon>
        <taxon>Bacteroidota</taxon>
        <taxon>Bacteroidia</taxon>
        <taxon>Bacteroidales</taxon>
        <taxon>Prevotellaceae</taxon>
        <taxon>Paraprevotella</taxon>
    </lineage>
</organism>
<proteinExistence type="predicted"/>
<accession>F3QRJ0</accession>
<dbReference type="Proteomes" id="UP000005546">
    <property type="component" value="Unassembled WGS sequence"/>
</dbReference>
<protein>
    <submittedName>
        <fullName evidence="1">Uncharacterized protein</fullName>
    </submittedName>
</protein>
<gene>
    <name evidence="1" type="ORF">HMPREF9442_00791</name>
</gene>
<comment type="caution">
    <text evidence="1">The sequence shown here is derived from an EMBL/GenBank/DDBJ whole genome shotgun (WGS) entry which is preliminary data.</text>
</comment>
<evidence type="ECO:0000313" key="1">
    <source>
        <dbReference type="EMBL" id="EGG56120.1"/>
    </source>
</evidence>